<feature type="coiled-coil region" evidence="1">
    <location>
        <begin position="162"/>
        <end position="210"/>
    </location>
</feature>
<name>A0A2W1BN25_HELAM</name>
<organism evidence="3 4">
    <name type="scientific">Helicoverpa armigera</name>
    <name type="common">Cotton bollworm</name>
    <name type="synonym">Heliothis armigera</name>
    <dbReference type="NCBI Taxonomy" id="29058"/>
    <lineage>
        <taxon>Eukaryota</taxon>
        <taxon>Metazoa</taxon>
        <taxon>Ecdysozoa</taxon>
        <taxon>Arthropoda</taxon>
        <taxon>Hexapoda</taxon>
        <taxon>Insecta</taxon>
        <taxon>Pterygota</taxon>
        <taxon>Neoptera</taxon>
        <taxon>Endopterygota</taxon>
        <taxon>Lepidoptera</taxon>
        <taxon>Glossata</taxon>
        <taxon>Ditrysia</taxon>
        <taxon>Noctuoidea</taxon>
        <taxon>Noctuidae</taxon>
        <taxon>Heliothinae</taxon>
        <taxon>Helicoverpa</taxon>
    </lineage>
</organism>
<reference evidence="3 4" key="1">
    <citation type="journal article" date="2017" name="BMC Biol.">
        <title>Genomic innovations, transcriptional plasticity and gene loss underlying the evolution and divergence of two highly polyphagous and invasive Helicoverpa pest species.</title>
        <authorList>
            <person name="Pearce S.L."/>
            <person name="Clarke D.F."/>
            <person name="East P.D."/>
            <person name="Elfekih S."/>
            <person name="Gordon K.H."/>
            <person name="Jermiin L.S."/>
            <person name="McGaughran A."/>
            <person name="Oakeshott J.G."/>
            <person name="Papanikolaou A."/>
            <person name="Perera O.P."/>
            <person name="Rane R.V."/>
            <person name="Richards S."/>
            <person name="Tay W.T."/>
            <person name="Walsh T.K."/>
            <person name="Anderson A."/>
            <person name="Anderson C.J."/>
            <person name="Asgari S."/>
            <person name="Board P.G."/>
            <person name="Bretschneider A."/>
            <person name="Campbell P.M."/>
            <person name="Chertemps T."/>
            <person name="Christeller J.T."/>
            <person name="Coppin C.W."/>
            <person name="Downes S.J."/>
            <person name="Duan G."/>
            <person name="Farnsworth C.A."/>
            <person name="Good R.T."/>
            <person name="Han L.B."/>
            <person name="Han Y.C."/>
            <person name="Hatje K."/>
            <person name="Horne I."/>
            <person name="Huang Y.P."/>
            <person name="Hughes D.S."/>
            <person name="Jacquin-Joly E."/>
            <person name="James W."/>
            <person name="Jhangiani S."/>
            <person name="Kollmar M."/>
            <person name="Kuwar S.S."/>
            <person name="Li S."/>
            <person name="Liu N.Y."/>
            <person name="Maibeche M.T."/>
            <person name="Miller J.R."/>
            <person name="Montagne N."/>
            <person name="Perry T."/>
            <person name="Qu J."/>
            <person name="Song S.V."/>
            <person name="Sutton G.G."/>
            <person name="Vogel H."/>
            <person name="Walenz B.P."/>
            <person name="Xu W."/>
            <person name="Zhang H.J."/>
            <person name="Zou Z."/>
            <person name="Batterham P."/>
            <person name="Edwards O.R."/>
            <person name="Feyereisen R."/>
            <person name="Gibbs R.A."/>
            <person name="Heckel D.G."/>
            <person name="McGrath A."/>
            <person name="Robin C."/>
            <person name="Scherer S.E."/>
            <person name="Worley K.C."/>
            <person name="Wu Y.D."/>
        </authorList>
    </citation>
    <scope>NUCLEOTIDE SEQUENCE [LARGE SCALE GENOMIC DNA]</scope>
    <source>
        <strain evidence="3">Harm_GR_Male_#8</strain>
        <tissue evidence="3">Whole organism</tissue>
    </source>
</reference>
<evidence type="ECO:0000256" key="1">
    <source>
        <dbReference type="SAM" id="Coils"/>
    </source>
</evidence>
<dbReference type="InterPro" id="IPR052831">
    <property type="entry name" value="Apoptosis_promoter"/>
</dbReference>
<dbReference type="InterPro" id="IPR031974">
    <property type="entry name" value="PDCD7"/>
</dbReference>
<evidence type="ECO:0000313" key="3">
    <source>
        <dbReference type="EMBL" id="PZC75025.1"/>
    </source>
</evidence>
<evidence type="ECO:0000313" key="4">
    <source>
        <dbReference type="Proteomes" id="UP000249218"/>
    </source>
</evidence>
<keyword evidence="1" id="KW-0175">Coiled coil</keyword>
<dbReference type="AlphaFoldDB" id="A0A2W1BN25"/>
<evidence type="ECO:0000256" key="2">
    <source>
        <dbReference type="SAM" id="MobiDB-lite"/>
    </source>
</evidence>
<accession>A0A2W1BN25</accession>
<feature type="compositionally biased region" description="Basic and acidic residues" evidence="2">
    <location>
        <begin position="362"/>
        <end position="379"/>
    </location>
</feature>
<feature type="region of interest" description="Disordered" evidence="2">
    <location>
        <begin position="361"/>
        <end position="388"/>
    </location>
</feature>
<keyword evidence="4" id="KW-1185">Reference proteome</keyword>
<dbReference type="PANTHER" id="PTHR48190">
    <property type="entry name" value="PROGRAMMED CELL DEATH PROTEIN 7"/>
    <property type="match status" value="1"/>
</dbReference>
<dbReference type="Pfam" id="PF16021">
    <property type="entry name" value="PDCD7"/>
    <property type="match status" value="1"/>
</dbReference>
<protein>
    <submittedName>
        <fullName evidence="3">Uncharacterized protein</fullName>
    </submittedName>
</protein>
<dbReference type="OrthoDB" id="2289628at2759"/>
<dbReference type="PANTHER" id="PTHR48190:SF2">
    <property type="entry name" value="PROGRAMMED CELL DEATH PROTEIN 7"/>
    <property type="match status" value="1"/>
</dbReference>
<dbReference type="GO" id="GO:0005689">
    <property type="term" value="C:U12-type spliceosomal complex"/>
    <property type="evidence" value="ECO:0007669"/>
    <property type="project" value="TreeGrafter"/>
</dbReference>
<dbReference type="Proteomes" id="UP000249218">
    <property type="component" value="Unassembled WGS sequence"/>
</dbReference>
<gene>
    <name evidence="3" type="primary">HaOG206796</name>
    <name evidence="3" type="ORF">B5X24_HaOG206796</name>
</gene>
<proteinExistence type="predicted"/>
<sequence length="388" mass="44544">MSYNPNFYNNFCGNNSTFQSLPRFVRPPPYFVPPPPQPPPFFIPSSTPASKREEADQEFLRTFETRVPVSEQTQANVKPMSISEVREEIRRMLLIVNYLKDKERMLSENISTLPDEEWRSHIKEIEENKASISKTMSLINGPQLDMLRKLLAKRSAKRLRLKRVLMEKKKEKEERIKELKERSRKIDENLQKIQDDINRAKQEEENKLQADIVLKEVLRKKSDAKKCLTKLDALLKLRKARQNTASGRRETASDSEAAAFNTHIDKLKSLWSKKLLLYEREESDLRVQLNEDSTLVNTLKAEAEQNVASNLAKWRETLFGGKMPQVDFGGNVERFVAVRAEPITAVKDGGVCTFCPSLRGGAMRERDSSSSRREGHAQEVEPVGLQDG</sequence>
<dbReference type="EMBL" id="KZ150013">
    <property type="protein sequence ID" value="PZC75025.1"/>
    <property type="molecule type" value="Genomic_DNA"/>
</dbReference>